<evidence type="ECO:0000256" key="1">
    <source>
        <dbReference type="ARBA" id="ARBA00004141"/>
    </source>
</evidence>
<dbReference type="Pfam" id="PF01061">
    <property type="entry name" value="ABC2_membrane"/>
    <property type="match status" value="1"/>
</dbReference>
<evidence type="ECO:0000256" key="3">
    <source>
        <dbReference type="ARBA" id="ARBA00022989"/>
    </source>
</evidence>
<dbReference type="GO" id="GO:0140359">
    <property type="term" value="F:ABC-type transporter activity"/>
    <property type="evidence" value="ECO:0007669"/>
    <property type="project" value="InterPro"/>
</dbReference>
<evidence type="ECO:0000256" key="2">
    <source>
        <dbReference type="ARBA" id="ARBA00022692"/>
    </source>
</evidence>
<feature type="transmembrane region" description="Helical" evidence="5">
    <location>
        <begin position="134"/>
        <end position="155"/>
    </location>
</feature>
<evidence type="ECO:0000313" key="7">
    <source>
        <dbReference type="EMBL" id="NZA03887.1"/>
    </source>
</evidence>
<feature type="transmembrane region" description="Helical" evidence="5">
    <location>
        <begin position="176"/>
        <end position="204"/>
    </location>
</feature>
<keyword evidence="4 5" id="KW-0472">Membrane</keyword>
<dbReference type="AlphaFoldDB" id="A0A508YL99"/>
<dbReference type="Proteomes" id="UP000307517">
    <property type="component" value="Unassembled WGS sequence"/>
</dbReference>
<sequence>MKLLIFKNNTMRFLKGPAYLFIAALVLIVMTAATAFAVTMKAPKVDVGVSTSASELLQAAPIEKRQLVFTKVTDSSDITENLIMGKYDAYVSKKAGHYTVTSVRSSALKRQLTAYLNNGTYSKVAGSGTHHFKIFLSMLGITVMMLSLILYKFYFDDCAGIDQRIYLSGLSHQSYLLQHIIFNAAILICLSIPITALILPLFGIKLSGTLFATIPLVCIFASTFGIMIATLTRTKQGAMGIGTILVVLSFMLSGALFSIKKATLQARLQYLFPQHYIATLGKYLDGARTLGSALIMLPIFTIICVFTALIAQKKRSIV</sequence>
<comment type="subcellular location">
    <subcellularLocation>
        <location evidence="1">Membrane</location>
        <topology evidence="1">Multi-pass membrane protein</topology>
    </subcellularLocation>
</comment>
<evidence type="ECO:0000256" key="5">
    <source>
        <dbReference type="SAM" id="Phobius"/>
    </source>
</evidence>
<evidence type="ECO:0000313" key="9">
    <source>
        <dbReference type="Proteomes" id="UP000307517"/>
    </source>
</evidence>
<feature type="domain" description="ABC-2 type transporter transmembrane" evidence="6">
    <location>
        <begin position="129"/>
        <end position="277"/>
    </location>
</feature>
<accession>A0A508YL99</accession>
<organism evidence="7 10">
    <name type="scientific">Lacticaseibacillus rhamnosus</name>
    <name type="common">Lactobacillus rhamnosus</name>
    <dbReference type="NCBI Taxonomy" id="47715"/>
    <lineage>
        <taxon>Bacteria</taxon>
        <taxon>Bacillati</taxon>
        <taxon>Bacillota</taxon>
        <taxon>Bacilli</taxon>
        <taxon>Lactobacillales</taxon>
        <taxon>Lactobacillaceae</taxon>
        <taxon>Lacticaseibacillus</taxon>
    </lineage>
</organism>
<keyword evidence="3 5" id="KW-1133">Transmembrane helix</keyword>
<gene>
    <name evidence="8" type="ORF">E6L36_14315</name>
    <name evidence="7" type="ORF">H0N82_01835</name>
</gene>
<dbReference type="Proteomes" id="UP000552935">
    <property type="component" value="Unassembled WGS sequence"/>
</dbReference>
<reference evidence="7 10" key="2">
    <citation type="submission" date="2020-07" db="EMBL/GenBank/DDBJ databases">
        <title>Organ Donor 1.</title>
        <authorList>
            <person name="Marsh A.J."/>
            <person name="Azcarate-Peril M.A."/>
        </authorList>
    </citation>
    <scope>NUCLEOTIDE SEQUENCE [LARGE SCALE GENOMIC DNA]</scope>
    <source>
        <strain evidence="7 10">AMC0712</strain>
    </source>
</reference>
<evidence type="ECO:0000313" key="10">
    <source>
        <dbReference type="Proteomes" id="UP000552935"/>
    </source>
</evidence>
<feature type="transmembrane region" description="Helical" evidence="5">
    <location>
        <begin position="290"/>
        <end position="311"/>
    </location>
</feature>
<keyword evidence="2 5" id="KW-0812">Transmembrane</keyword>
<feature type="transmembrane region" description="Helical" evidence="5">
    <location>
        <begin position="238"/>
        <end position="259"/>
    </location>
</feature>
<dbReference type="RefSeq" id="WP_005690235.1">
    <property type="nucleotide sequence ID" value="NZ_CABFNI010000003.1"/>
</dbReference>
<dbReference type="EMBL" id="JACCKI010000001">
    <property type="protein sequence ID" value="NZA03887.1"/>
    <property type="molecule type" value="Genomic_DNA"/>
</dbReference>
<reference evidence="8 9" key="1">
    <citation type="submission" date="2019-04" db="EMBL/GenBank/DDBJ databases">
        <title>Genome Announcement to Ensure Probiotic Safety of Lactobacillus rhamnosus UBLR-58.</title>
        <authorList>
            <person name="Sulthana A."/>
            <person name="Lakshmi S.G."/>
            <person name="Madempudi R.S."/>
        </authorList>
    </citation>
    <scope>NUCLEOTIDE SEQUENCE [LARGE SCALE GENOMIC DNA]</scope>
    <source>
        <strain evidence="8 9">UBLR-58</strain>
    </source>
</reference>
<dbReference type="GO" id="GO:0016020">
    <property type="term" value="C:membrane"/>
    <property type="evidence" value="ECO:0007669"/>
    <property type="project" value="UniProtKB-SubCell"/>
</dbReference>
<evidence type="ECO:0000259" key="6">
    <source>
        <dbReference type="Pfam" id="PF01061"/>
    </source>
</evidence>
<protein>
    <submittedName>
        <fullName evidence="7 8">ABC transporter</fullName>
    </submittedName>
</protein>
<dbReference type="EMBL" id="SSHM01000001">
    <property type="protein sequence ID" value="THC81433.1"/>
    <property type="molecule type" value="Genomic_DNA"/>
</dbReference>
<comment type="caution">
    <text evidence="7">The sequence shown here is derived from an EMBL/GenBank/DDBJ whole genome shotgun (WGS) entry which is preliminary data.</text>
</comment>
<evidence type="ECO:0000313" key="8">
    <source>
        <dbReference type="EMBL" id="THC81433.1"/>
    </source>
</evidence>
<dbReference type="InterPro" id="IPR013525">
    <property type="entry name" value="ABC2_TM"/>
</dbReference>
<proteinExistence type="predicted"/>
<name>A0A508YL99_LACRH</name>
<feature type="transmembrane region" description="Helical" evidence="5">
    <location>
        <begin position="210"/>
        <end position="231"/>
    </location>
</feature>
<evidence type="ECO:0000256" key="4">
    <source>
        <dbReference type="ARBA" id="ARBA00023136"/>
    </source>
</evidence>